<name>A0A1R3JN12_9ROSI</name>
<keyword evidence="3" id="KW-1185">Reference proteome</keyword>
<accession>A0A1R3JN12</accession>
<dbReference type="PANTHER" id="PTHR46137:SF1">
    <property type="entry name" value="LRAT DOMAIN-CONTAINING PROTEIN"/>
    <property type="match status" value="1"/>
</dbReference>
<dbReference type="STRING" id="93759.A0A1R3JN12"/>
<evidence type="ECO:0000259" key="1">
    <source>
        <dbReference type="PROSITE" id="PS51934"/>
    </source>
</evidence>
<dbReference type="PROSITE" id="PS51934">
    <property type="entry name" value="LRAT"/>
    <property type="match status" value="1"/>
</dbReference>
<sequence>MVIHLQGPAKGTWSKPQCQKCGYKRDGNGGIVKTCLDCFLDGHSLYIYEYGVSVSVFQSRQRGTCSVSHSKPPHEVIQIATQFVVNGFGNYDAFANNCEDFARYCKTGSAGSLQVMGHVENFAKVALPISLLGGPIGILVGAGATAAIGLSYGLAKLLPYYHVDIAI</sequence>
<dbReference type="InterPro" id="IPR007053">
    <property type="entry name" value="LRAT_dom"/>
</dbReference>
<comment type="caution">
    <text evidence="2">The sequence shown here is derived from an EMBL/GenBank/DDBJ whole genome shotgun (WGS) entry which is preliminary data.</text>
</comment>
<organism evidence="2 3">
    <name type="scientific">Corchorus olitorius</name>
    <dbReference type="NCBI Taxonomy" id="93759"/>
    <lineage>
        <taxon>Eukaryota</taxon>
        <taxon>Viridiplantae</taxon>
        <taxon>Streptophyta</taxon>
        <taxon>Embryophyta</taxon>
        <taxon>Tracheophyta</taxon>
        <taxon>Spermatophyta</taxon>
        <taxon>Magnoliopsida</taxon>
        <taxon>eudicotyledons</taxon>
        <taxon>Gunneridae</taxon>
        <taxon>Pentapetalae</taxon>
        <taxon>rosids</taxon>
        <taxon>malvids</taxon>
        <taxon>Malvales</taxon>
        <taxon>Malvaceae</taxon>
        <taxon>Grewioideae</taxon>
        <taxon>Apeibeae</taxon>
        <taxon>Corchorus</taxon>
    </lineage>
</organism>
<dbReference type="EMBL" id="AWUE01015670">
    <property type="protein sequence ID" value="OMO96258.1"/>
    <property type="molecule type" value="Genomic_DNA"/>
</dbReference>
<dbReference type="Pfam" id="PF04970">
    <property type="entry name" value="LRAT"/>
    <property type="match status" value="1"/>
</dbReference>
<feature type="domain" description="LRAT" evidence="1">
    <location>
        <begin position="1"/>
        <end position="114"/>
    </location>
</feature>
<evidence type="ECO:0000313" key="2">
    <source>
        <dbReference type="EMBL" id="OMO96258.1"/>
    </source>
</evidence>
<protein>
    <recommendedName>
        <fullName evidence="1">LRAT domain-containing protein</fullName>
    </recommendedName>
</protein>
<dbReference type="OrthoDB" id="68610at2759"/>
<gene>
    <name evidence="2" type="ORF">COLO4_15386</name>
</gene>
<dbReference type="AlphaFoldDB" id="A0A1R3JN12"/>
<proteinExistence type="predicted"/>
<evidence type="ECO:0000313" key="3">
    <source>
        <dbReference type="Proteomes" id="UP000187203"/>
    </source>
</evidence>
<reference evidence="3" key="1">
    <citation type="submission" date="2013-09" db="EMBL/GenBank/DDBJ databases">
        <title>Corchorus olitorius genome sequencing.</title>
        <authorList>
            <person name="Alam M."/>
            <person name="Haque M.S."/>
            <person name="Islam M.S."/>
            <person name="Emdad E.M."/>
            <person name="Islam M.M."/>
            <person name="Ahmed B."/>
            <person name="Halim A."/>
            <person name="Hossen Q.M.M."/>
            <person name="Hossain M.Z."/>
            <person name="Ahmed R."/>
            <person name="Khan M.M."/>
            <person name="Islam R."/>
            <person name="Rashid M.M."/>
            <person name="Khan S.A."/>
            <person name="Rahman M.S."/>
            <person name="Alam M."/>
            <person name="Yahiya A.S."/>
            <person name="Khan M.S."/>
            <person name="Azam M.S."/>
            <person name="Haque T."/>
            <person name="Lashkar M.Z.H."/>
            <person name="Akhand A.I."/>
            <person name="Morshed G."/>
            <person name="Roy S."/>
            <person name="Uddin K.S."/>
            <person name="Rabeya T."/>
            <person name="Hossain A.S."/>
            <person name="Chowdhury A."/>
            <person name="Snigdha A.R."/>
            <person name="Mortoza M.S."/>
            <person name="Matin S.A."/>
            <person name="Hoque S.M.E."/>
            <person name="Islam M.K."/>
            <person name="Roy D.K."/>
            <person name="Haider R."/>
            <person name="Moosa M.M."/>
            <person name="Elias S.M."/>
            <person name="Hasan A.M."/>
            <person name="Jahan S."/>
            <person name="Shafiuddin M."/>
            <person name="Mahmood N."/>
            <person name="Shommy N.S."/>
        </authorList>
    </citation>
    <scope>NUCLEOTIDE SEQUENCE [LARGE SCALE GENOMIC DNA]</scope>
    <source>
        <strain evidence="3">cv. O-4</strain>
    </source>
</reference>
<dbReference type="Proteomes" id="UP000187203">
    <property type="component" value="Unassembled WGS sequence"/>
</dbReference>
<dbReference type="Gene3D" id="3.90.1720.10">
    <property type="entry name" value="endopeptidase domain like (from Nostoc punctiforme)"/>
    <property type="match status" value="1"/>
</dbReference>
<dbReference type="PANTHER" id="PTHR46137">
    <property type="entry name" value="OS05G0310600 PROTEIN"/>
    <property type="match status" value="1"/>
</dbReference>